<proteinExistence type="predicted"/>
<dbReference type="EMBL" id="FWXY01000014">
    <property type="protein sequence ID" value="SMC90570.1"/>
    <property type="molecule type" value="Genomic_DNA"/>
</dbReference>
<evidence type="ECO:0000313" key="4">
    <source>
        <dbReference type="Proteomes" id="UP000192418"/>
    </source>
</evidence>
<accession>A0A1W2CZG1</accession>
<dbReference type="Proteomes" id="UP000192418">
    <property type="component" value="Unassembled WGS sequence"/>
</dbReference>
<keyword evidence="4" id="KW-1185">Reference proteome</keyword>
<gene>
    <name evidence="1" type="ORF">SAMN02746065_114102</name>
    <name evidence="2" type="ORF">SAMN02746065_114103</name>
    <name evidence="3" type="ORF">SAMN02746065_114104</name>
</gene>
<reference evidence="3 4" key="1">
    <citation type="submission" date="2017-04" db="EMBL/GenBank/DDBJ databases">
        <authorList>
            <person name="Afonso C.L."/>
            <person name="Miller P.J."/>
            <person name="Scott M.A."/>
            <person name="Spackman E."/>
            <person name="Goraichik I."/>
            <person name="Dimitrov K.M."/>
            <person name="Suarez D.L."/>
            <person name="Swayne D.E."/>
        </authorList>
    </citation>
    <scope>NUCLEOTIDE SEQUENCE [LARGE SCALE GENOMIC DNA]</scope>
    <source>
        <strain evidence="3 4">DSM 3385</strain>
    </source>
</reference>
<sequence length="30" mass="2943">MKKIMVQLFVIGVLVATCAAPVLATGGGGP</sequence>
<evidence type="ECO:0000313" key="2">
    <source>
        <dbReference type="EMBL" id="SMC90560.1"/>
    </source>
</evidence>
<evidence type="ECO:0000313" key="1">
    <source>
        <dbReference type="EMBL" id="SMC90552.1"/>
    </source>
</evidence>
<evidence type="ECO:0000313" key="3">
    <source>
        <dbReference type="EMBL" id="SMC90570.1"/>
    </source>
</evidence>
<dbReference type="EMBL" id="FWXY01000014">
    <property type="protein sequence ID" value="SMC90552.1"/>
    <property type="molecule type" value="Genomic_DNA"/>
</dbReference>
<dbReference type="AlphaFoldDB" id="A0A1W2CZG1"/>
<dbReference type="STRING" id="1121400.SAMN02746065_114102"/>
<organism evidence="3 4">
    <name type="scientific">Desulfocicer vacuolatum DSM 3385</name>
    <dbReference type="NCBI Taxonomy" id="1121400"/>
    <lineage>
        <taxon>Bacteria</taxon>
        <taxon>Pseudomonadati</taxon>
        <taxon>Thermodesulfobacteriota</taxon>
        <taxon>Desulfobacteria</taxon>
        <taxon>Desulfobacterales</taxon>
        <taxon>Desulfobacteraceae</taxon>
        <taxon>Desulfocicer</taxon>
    </lineage>
</organism>
<protein>
    <submittedName>
        <fullName evidence="3">Uncharacterized protein</fullName>
    </submittedName>
</protein>
<name>A0A1W2CZG1_9BACT</name>
<dbReference type="EMBL" id="FWXY01000014">
    <property type="protein sequence ID" value="SMC90560.1"/>
    <property type="molecule type" value="Genomic_DNA"/>
</dbReference>